<dbReference type="GO" id="GO:0016491">
    <property type="term" value="F:oxidoreductase activity"/>
    <property type="evidence" value="ECO:0007669"/>
    <property type="project" value="UniProtKB-KW"/>
</dbReference>
<name>A0A8K0WJ41_9HYPO</name>
<proteinExistence type="inferred from homology"/>
<dbReference type="Gene3D" id="3.40.50.720">
    <property type="entry name" value="NAD(P)-binding Rossmann-like Domain"/>
    <property type="match status" value="1"/>
</dbReference>
<evidence type="ECO:0000313" key="4">
    <source>
        <dbReference type="EMBL" id="KAH7303815.1"/>
    </source>
</evidence>
<evidence type="ECO:0000256" key="2">
    <source>
        <dbReference type="ARBA" id="ARBA00022857"/>
    </source>
</evidence>
<organism evidence="4 5">
    <name type="scientific">Stachybotrys elegans</name>
    <dbReference type="NCBI Taxonomy" id="80388"/>
    <lineage>
        <taxon>Eukaryota</taxon>
        <taxon>Fungi</taxon>
        <taxon>Dikarya</taxon>
        <taxon>Ascomycota</taxon>
        <taxon>Pezizomycotina</taxon>
        <taxon>Sordariomycetes</taxon>
        <taxon>Hypocreomycetidae</taxon>
        <taxon>Hypocreales</taxon>
        <taxon>Stachybotryaceae</taxon>
        <taxon>Stachybotrys</taxon>
    </lineage>
</organism>
<accession>A0A8K0WJ41</accession>
<dbReference type="PRINTS" id="PR00081">
    <property type="entry name" value="GDHRDH"/>
</dbReference>
<dbReference type="Proteomes" id="UP000813444">
    <property type="component" value="Unassembled WGS sequence"/>
</dbReference>
<keyword evidence="3" id="KW-0560">Oxidoreductase</keyword>
<dbReference type="InterPro" id="IPR002347">
    <property type="entry name" value="SDR_fam"/>
</dbReference>
<protein>
    <submittedName>
        <fullName evidence="4">Short chain dehydrogenase/ reductase</fullName>
    </submittedName>
</protein>
<dbReference type="AlphaFoldDB" id="A0A8K0WJ41"/>
<dbReference type="PANTHER" id="PTHR43477:SF1">
    <property type="entry name" value="DIHYDROANTICAPSIN 7-DEHYDROGENASE"/>
    <property type="match status" value="1"/>
</dbReference>
<keyword evidence="2" id="KW-0521">NADP</keyword>
<comment type="similarity">
    <text evidence="1">Belongs to the short-chain dehydrogenases/reductases (SDR) family.</text>
</comment>
<comment type="caution">
    <text evidence="4">The sequence shown here is derived from an EMBL/GenBank/DDBJ whole genome shotgun (WGS) entry which is preliminary data.</text>
</comment>
<dbReference type="InterPro" id="IPR057571">
    <property type="entry name" value="SDR_PhqE-like"/>
</dbReference>
<dbReference type="InterPro" id="IPR051122">
    <property type="entry name" value="SDR_DHRS6-like"/>
</dbReference>
<reference evidence="4" key="1">
    <citation type="journal article" date="2021" name="Nat. Commun.">
        <title>Genetic determinants of endophytism in the Arabidopsis root mycobiome.</title>
        <authorList>
            <person name="Mesny F."/>
            <person name="Miyauchi S."/>
            <person name="Thiergart T."/>
            <person name="Pickel B."/>
            <person name="Atanasova L."/>
            <person name="Karlsson M."/>
            <person name="Huettel B."/>
            <person name="Barry K.W."/>
            <person name="Haridas S."/>
            <person name="Chen C."/>
            <person name="Bauer D."/>
            <person name="Andreopoulos W."/>
            <person name="Pangilinan J."/>
            <person name="LaButti K."/>
            <person name="Riley R."/>
            <person name="Lipzen A."/>
            <person name="Clum A."/>
            <person name="Drula E."/>
            <person name="Henrissat B."/>
            <person name="Kohler A."/>
            <person name="Grigoriev I.V."/>
            <person name="Martin F.M."/>
            <person name="Hacquard S."/>
        </authorList>
    </citation>
    <scope>NUCLEOTIDE SEQUENCE</scope>
    <source>
        <strain evidence="4">MPI-CAGE-CH-0235</strain>
    </source>
</reference>
<gene>
    <name evidence="4" type="ORF">B0I35DRAFT_446052</name>
</gene>
<dbReference type="EMBL" id="JAGPNK010000028">
    <property type="protein sequence ID" value="KAH7303815.1"/>
    <property type="molecule type" value="Genomic_DNA"/>
</dbReference>
<sequence length="247" mass="25637">MAPITGQSVLVIGGSSGMGFAVAKLALADKLRVTIASSSESRVQDAVERLKAATPGGEVAGIAGDLAGEDPEAELEKIFKAATKDGLLDHVVYTAGRAQGKPVSEVDLASSIQMARMPVFVPFLIAKLAPKYLNPGYTSSITFTSGQVAEKPVPGYSVMAALVSASHALTRNLALDLAPRRVNVVAPGPTETELWGEHASFFREMAVKQSPLGKPGAPSDVAEAYIYLMKNQDATGSIVSTNGGVVL</sequence>
<feature type="non-terminal residue" evidence="4">
    <location>
        <position position="247"/>
    </location>
</feature>
<evidence type="ECO:0000256" key="1">
    <source>
        <dbReference type="ARBA" id="ARBA00006484"/>
    </source>
</evidence>
<keyword evidence="5" id="KW-1185">Reference proteome</keyword>
<dbReference type="Pfam" id="PF23441">
    <property type="entry name" value="SDR"/>
    <property type="match status" value="1"/>
</dbReference>
<dbReference type="PANTHER" id="PTHR43477">
    <property type="entry name" value="DIHYDROANTICAPSIN 7-DEHYDROGENASE"/>
    <property type="match status" value="1"/>
</dbReference>
<dbReference type="OrthoDB" id="294295at2759"/>
<evidence type="ECO:0000313" key="5">
    <source>
        <dbReference type="Proteomes" id="UP000813444"/>
    </source>
</evidence>
<dbReference type="InterPro" id="IPR036291">
    <property type="entry name" value="NAD(P)-bd_dom_sf"/>
</dbReference>
<dbReference type="SUPFAM" id="SSF51735">
    <property type="entry name" value="NAD(P)-binding Rossmann-fold domains"/>
    <property type="match status" value="1"/>
</dbReference>
<evidence type="ECO:0000256" key="3">
    <source>
        <dbReference type="ARBA" id="ARBA00023002"/>
    </source>
</evidence>
<dbReference type="CDD" id="cd05233">
    <property type="entry name" value="SDR_c"/>
    <property type="match status" value="1"/>
</dbReference>